<organism evidence="2 3">
    <name type="scientific">Methanothermobacter defluvii</name>
    <dbReference type="NCBI Taxonomy" id="49339"/>
    <lineage>
        <taxon>Archaea</taxon>
        <taxon>Methanobacteriati</taxon>
        <taxon>Methanobacteriota</taxon>
        <taxon>Methanomada group</taxon>
        <taxon>Methanobacteria</taxon>
        <taxon>Methanobacteriales</taxon>
        <taxon>Methanobacteriaceae</taxon>
        <taxon>Methanothermobacter</taxon>
    </lineage>
</organism>
<dbReference type="Proteomes" id="UP000256864">
    <property type="component" value="Unassembled WGS sequence"/>
</dbReference>
<name>A0A371NDB0_9EURY</name>
<sequence>MRGRGAHDFIQDQNFTFLAIIVGLLNVFLLMILLGIYLSSYRKIKSSFTLGLVAFTVLLILQNTIFIIFMITREGFRGHGIGFPVLSVNICQFAALTVLLRIAWE</sequence>
<accession>A0A371NDB0</accession>
<keyword evidence="3" id="KW-1185">Reference proteome</keyword>
<gene>
    <name evidence="2" type="ORF">C7452_1461</name>
</gene>
<evidence type="ECO:0000256" key="1">
    <source>
        <dbReference type="SAM" id="Phobius"/>
    </source>
</evidence>
<evidence type="ECO:0000313" key="3">
    <source>
        <dbReference type="Proteomes" id="UP000256864"/>
    </source>
</evidence>
<reference evidence="2 3" key="1">
    <citation type="submission" date="2018-07" db="EMBL/GenBank/DDBJ databases">
        <title>Genomic Encyclopedia of Type Strains, Phase IV (KMG-IV): sequencing the most valuable type-strain genomes for metagenomic binning, comparative biology and taxonomic classification.</title>
        <authorList>
            <person name="Goeker M."/>
        </authorList>
    </citation>
    <scope>NUCLEOTIDE SEQUENCE [LARGE SCALE GENOMIC DNA]</scope>
    <source>
        <strain evidence="2 3">DSM 7466</strain>
    </source>
</reference>
<keyword evidence="1" id="KW-1133">Transmembrane helix</keyword>
<dbReference type="Pfam" id="PF26119">
    <property type="entry name" value="DUF8036"/>
    <property type="match status" value="1"/>
</dbReference>
<dbReference type="RefSeq" id="WP_115892697.1">
    <property type="nucleotide sequence ID" value="NZ_QREL01000002.1"/>
</dbReference>
<dbReference type="InterPro" id="IPR058349">
    <property type="entry name" value="DUF8036"/>
</dbReference>
<feature type="transmembrane region" description="Helical" evidence="1">
    <location>
        <begin position="83"/>
        <end position="104"/>
    </location>
</feature>
<dbReference type="EMBL" id="QREL01000002">
    <property type="protein sequence ID" value="REE26492.1"/>
    <property type="molecule type" value="Genomic_DNA"/>
</dbReference>
<comment type="caution">
    <text evidence="2">The sequence shown here is derived from an EMBL/GenBank/DDBJ whole genome shotgun (WGS) entry which is preliminary data.</text>
</comment>
<keyword evidence="1" id="KW-0472">Membrane</keyword>
<dbReference type="AlphaFoldDB" id="A0A371NDB0"/>
<feature type="transmembrane region" description="Helical" evidence="1">
    <location>
        <begin position="15"/>
        <end position="38"/>
    </location>
</feature>
<evidence type="ECO:0000313" key="2">
    <source>
        <dbReference type="EMBL" id="REE26492.1"/>
    </source>
</evidence>
<protein>
    <submittedName>
        <fullName evidence="2">Uncharacterized protein</fullName>
    </submittedName>
</protein>
<keyword evidence="1" id="KW-0812">Transmembrane</keyword>
<feature type="transmembrane region" description="Helical" evidence="1">
    <location>
        <begin position="50"/>
        <end position="71"/>
    </location>
</feature>
<proteinExistence type="predicted"/>